<dbReference type="AlphaFoldDB" id="A0AAW8J794"/>
<accession>A0AAW8J794</accession>
<sequence length="751" mass="88953">MSQIEDKKIIKWIRSKNYSKLTFLEKCWSSSENESYLGFYYFVQDLKQGDKESIFKEINLKFGSEANAYLYLGNIAKLIFNRIDEQHLSASFYRKSIQLDEKNSTTHWELYQSSNNLASCLESLKLDYKNGELETLKNKINDIYPNPNSLKTFSIDDWLTIKNIIIESGIDCHKDLLILAYLHLGNYDKGIEYIKKEEKINAEIVKEYYNKNLITKDYGISKIYDWEIPNFISEDHKRIYLEHVKEFKKGKLNPTRGVLIHSAFRAEEFHEVIFHYNGLEEDLPKISFEIDTHIYYLLSQLYLSKDIDENILSYVNNKVDSETNPLYIIMKLKIKILQLEKLFLKGNYFNHDISQMSLYTEAIKILDISVILNHFLYDSLTRELSSLKEKWDKSFFNNQLIKFKEKLITGDMDDEDFFYLCFVALECDECDYVIEKITEFHKNNEPSMSSLNCLGVSYQRKGMITEALNLYEDAINLMYLSGENNHVIIRNYWDCAKKSLNFDISDVKIKQLKEKYNTDLINKFKWNSWIAKKYRNRLFKYSPFNINTIDSLTNQYFYLPSKDQLNDPIELPNLENVHLDDLMDSNYRICSFSNNDNSMLMWSHYAQQHQGIMVEYKFRGDFPNGFGIESVSYTDDIKRFKEKDLYVFNQYVLTKNKEWAYEEEVRLFSNRNNTVSYESFDYPNHDRNKINAEICSITLGCQFPKGKKQLISKLVKLINSNKLSHELPVLVREAYVCSENIFSLKYRIIEV</sequence>
<dbReference type="SUPFAM" id="SSF48452">
    <property type="entry name" value="TPR-like"/>
    <property type="match status" value="1"/>
</dbReference>
<dbReference type="InterPro" id="IPR011990">
    <property type="entry name" value="TPR-like_helical_dom_sf"/>
</dbReference>
<dbReference type="Proteomes" id="UP001243844">
    <property type="component" value="Unassembled WGS sequence"/>
</dbReference>
<evidence type="ECO:0000313" key="2">
    <source>
        <dbReference type="Proteomes" id="UP001243844"/>
    </source>
</evidence>
<dbReference type="InterPro" id="IPR021352">
    <property type="entry name" value="DUF2971"/>
</dbReference>
<protein>
    <submittedName>
        <fullName evidence="1">DUF2971 domain-containing protein</fullName>
    </submittedName>
</protein>
<organism evidence="1 2">
    <name type="scientific">Acinetobacter rudis</name>
    <dbReference type="NCBI Taxonomy" id="632955"/>
    <lineage>
        <taxon>Bacteria</taxon>
        <taxon>Pseudomonadati</taxon>
        <taxon>Pseudomonadota</taxon>
        <taxon>Gammaproteobacteria</taxon>
        <taxon>Moraxellales</taxon>
        <taxon>Moraxellaceae</taxon>
        <taxon>Acinetobacter</taxon>
    </lineage>
</organism>
<dbReference type="EMBL" id="JAVIDL010000011">
    <property type="protein sequence ID" value="MDQ8935630.1"/>
    <property type="molecule type" value="Genomic_DNA"/>
</dbReference>
<comment type="caution">
    <text evidence="1">The sequence shown here is derived from an EMBL/GenBank/DDBJ whole genome shotgun (WGS) entry which is preliminary data.</text>
</comment>
<dbReference type="RefSeq" id="WP_308981351.1">
    <property type="nucleotide sequence ID" value="NZ_JAVIDL010000011.1"/>
</dbReference>
<name>A0AAW8J794_9GAMM</name>
<proteinExistence type="predicted"/>
<gene>
    <name evidence="1" type="ORF">RFH47_07805</name>
</gene>
<evidence type="ECO:0000313" key="1">
    <source>
        <dbReference type="EMBL" id="MDQ8935630.1"/>
    </source>
</evidence>
<reference evidence="1" key="1">
    <citation type="submission" date="2023-08" db="EMBL/GenBank/DDBJ databases">
        <title>Emergence of clinically-relevant ST2 carbapenem-resistant Acinetobacter baumannii strains in hospital sewages in Zhejiang, East of China.</title>
        <authorList>
            <person name="Kaichao C."/>
            <person name="Zhang R."/>
        </authorList>
    </citation>
    <scope>NUCLEOTIDE SEQUENCE</scope>
    <source>
        <strain evidence="1">M-RB-37</strain>
    </source>
</reference>
<dbReference type="Pfam" id="PF11185">
    <property type="entry name" value="DUF2971"/>
    <property type="match status" value="1"/>
</dbReference>